<reference evidence="4 5" key="1">
    <citation type="submission" date="2016-11" db="EMBL/GenBank/DDBJ databases">
        <authorList>
            <person name="Jaros S."/>
            <person name="Januszkiewicz K."/>
            <person name="Wedrychowicz H."/>
        </authorList>
    </citation>
    <scope>NUCLEOTIDE SEQUENCE [LARGE SCALE GENOMIC DNA]</scope>
    <source>
        <strain evidence="4 5">DSM 5091</strain>
    </source>
</reference>
<proteinExistence type="predicted"/>
<dbReference type="AlphaFoldDB" id="A0A1M6MKF5"/>
<dbReference type="PANTHER" id="PTHR35604">
    <property type="entry name" value="TRANSPOSASE INSH FOR INSERTION SEQUENCE ELEMENT IS5A-RELATED"/>
    <property type="match status" value="1"/>
</dbReference>
<evidence type="ECO:0000313" key="3">
    <source>
        <dbReference type="EMBL" id="SHJ71373.1"/>
    </source>
</evidence>
<dbReference type="Proteomes" id="UP000184171">
    <property type="component" value="Unassembled WGS sequence"/>
</dbReference>
<accession>A0A1M6MKF5</accession>
<organism evidence="4 5">
    <name type="scientific">Malonomonas rubra DSM 5091</name>
    <dbReference type="NCBI Taxonomy" id="1122189"/>
    <lineage>
        <taxon>Bacteria</taxon>
        <taxon>Pseudomonadati</taxon>
        <taxon>Thermodesulfobacteriota</taxon>
        <taxon>Desulfuromonadia</taxon>
        <taxon>Desulfuromonadales</taxon>
        <taxon>Geopsychrobacteraceae</taxon>
        <taxon>Malonomonas</taxon>
    </lineage>
</organism>
<dbReference type="InterPro" id="IPR008490">
    <property type="entry name" value="Transposase_InsH_N"/>
</dbReference>
<dbReference type="EMBL" id="FQZT01000013">
    <property type="protein sequence ID" value="SHJ71373.1"/>
    <property type="molecule type" value="Genomic_DNA"/>
</dbReference>
<dbReference type="STRING" id="1122189.SAMN02745165_03007"/>
<feature type="non-terminal residue" evidence="4">
    <location>
        <position position="77"/>
    </location>
</feature>
<dbReference type="EMBL" id="FQZT01000019">
    <property type="protein sequence ID" value="SHJ83876.1"/>
    <property type="molecule type" value="Genomic_DNA"/>
</dbReference>
<evidence type="ECO:0000313" key="4">
    <source>
        <dbReference type="EMBL" id="SHJ83876.1"/>
    </source>
</evidence>
<gene>
    <name evidence="3" type="ORF">SAMN02745165_03007</name>
    <name evidence="4" type="ORF">SAMN02745165_03308</name>
</gene>
<evidence type="ECO:0000256" key="1">
    <source>
        <dbReference type="SAM" id="MobiDB-lite"/>
    </source>
</evidence>
<feature type="compositionally biased region" description="Polar residues" evidence="1">
    <location>
        <begin position="1"/>
        <end position="11"/>
    </location>
</feature>
<evidence type="ECO:0000313" key="5">
    <source>
        <dbReference type="Proteomes" id="UP000184171"/>
    </source>
</evidence>
<evidence type="ECO:0000259" key="2">
    <source>
        <dbReference type="Pfam" id="PF05598"/>
    </source>
</evidence>
<name>A0A1M6MKF5_MALRU</name>
<keyword evidence="5" id="KW-1185">Reference proteome</keyword>
<dbReference type="Pfam" id="PF05598">
    <property type="entry name" value="DUF772"/>
    <property type="match status" value="1"/>
</dbReference>
<sequence length="77" mass="8917">MRGDDQNQQAMFSYVSPEQRVPKDHPLRPVRIMVDNALVNLAPLFKEMYSHTGRPSIPPEQLLRALLLQILYSIRSE</sequence>
<dbReference type="PANTHER" id="PTHR35604:SF2">
    <property type="entry name" value="TRANSPOSASE INSH FOR INSERTION SEQUENCE ELEMENT IS5A-RELATED"/>
    <property type="match status" value="1"/>
</dbReference>
<feature type="domain" description="Transposase InsH N-terminal" evidence="2">
    <location>
        <begin position="17"/>
        <end position="77"/>
    </location>
</feature>
<dbReference type="RefSeq" id="WP_208610183.1">
    <property type="nucleotide sequence ID" value="NZ_FQZT01000013.1"/>
</dbReference>
<protein>
    <submittedName>
        <fullName evidence="4">Transposase domain</fullName>
    </submittedName>
</protein>
<feature type="region of interest" description="Disordered" evidence="1">
    <location>
        <begin position="1"/>
        <end position="23"/>
    </location>
</feature>